<reference evidence="2 3" key="1">
    <citation type="submission" date="2011-09" db="EMBL/GenBank/DDBJ databases">
        <title>The draft genome of Fischerella sp. JSC-11.</title>
        <authorList>
            <consortium name="US DOE Joint Genome Institute (JGI-PGF)"/>
            <person name="Lucas S."/>
            <person name="Han J."/>
            <person name="Lapidus A."/>
            <person name="Cheng J.-F."/>
            <person name="Goodwin L."/>
            <person name="Pitluck S."/>
            <person name="Peters L."/>
            <person name="Land M.L."/>
            <person name="Hauser L."/>
            <person name="Sarkisova S."/>
            <person name="Bryant D.A."/>
            <person name="Brown I."/>
            <person name="Woyke T.J."/>
        </authorList>
    </citation>
    <scope>NUCLEOTIDE SEQUENCE [LARGE SCALE GENOMIC DNA]</scope>
    <source>
        <strain evidence="2 3">JSC-11</strain>
    </source>
</reference>
<dbReference type="EMBL" id="AGIZ01000001">
    <property type="protein sequence ID" value="EHC19636.1"/>
    <property type="molecule type" value="Genomic_DNA"/>
</dbReference>
<dbReference type="Proteomes" id="UP000004344">
    <property type="component" value="Unassembled WGS sequence"/>
</dbReference>
<dbReference type="Gene3D" id="2.80.10.50">
    <property type="match status" value="1"/>
</dbReference>
<comment type="caution">
    <text evidence="2">The sequence shown here is derived from an EMBL/GenBank/DDBJ whole genome shotgun (WGS) entry which is preliminary data.</text>
</comment>
<dbReference type="Pfam" id="PF05270">
    <property type="entry name" value="AbfB"/>
    <property type="match status" value="1"/>
</dbReference>
<feature type="domain" description="Alpha-L-arabinofuranosidase B arabinose-binding" evidence="1">
    <location>
        <begin position="39"/>
        <end position="115"/>
    </location>
</feature>
<sequence>MKFKFLKKILSIATLGLSVCGILLTSSPVYSQTKSQFTSFSSYNFPDHYIRHKNYLGYIEPISDELGKKDATYRLIPGLANSQCNSFESVNFPGYFLRHENFRLKLARRINQKLFFLGKMLRFAMCLDSLIIMLLHLNPLIFLDTIYDTRILSCG</sequence>
<dbReference type="InterPro" id="IPR036195">
    <property type="entry name" value="AbfB_ABD_sf"/>
</dbReference>
<keyword evidence="3" id="KW-1185">Reference proteome</keyword>
<evidence type="ECO:0000313" key="2">
    <source>
        <dbReference type="EMBL" id="EHC19636.1"/>
    </source>
</evidence>
<dbReference type="GO" id="GO:0046556">
    <property type="term" value="F:alpha-L-arabinofuranosidase activity"/>
    <property type="evidence" value="ECO:0007669"/>
    <property type="project" value="InterPro"/>
</dbReference>
<dbReference type="CDD" id="cd23399">
    <property type="entry name" value="beta-trefoil_ABD_ABFB"/>
    <property type="match status" value="1"/>
</dbReference>
<organism evidence="2 3">
    <name type="scientific">Fischerella thermalis JSC-11</name>
    <dbReference type="NCBI Taxonomy" id="741277"/>
    <lineage>
        <taxon>Bacteria</taxon>
        <taxon>Bacillati</taxon>
        <taxon>Cyanobacteriota</taxon>
        <taxon>Cyanophyceae</taxon>
        <taxon>Nostocales</taxon>
        <taxon>Hapalosiphonaceae</taxon>
        <taxon>Fischerella</taxon>
    </lineage>
</organism>
<evidence type="ECO:0000313" key="3">
    <source>
        <dbReference type="Proteomes" id="UP000004344"/>
    </source>
</evidence>
<evidence type="ECO:0000259" key="1">
    <source>
        <dbReference type="Pfam" id="PF05270"/>
    </source>
</evidence>
<dbReference type="AlphaFoldDB" id="G6FNK6"/>
<name>G6FNK6_9CYAN</name>
<dbReference type="InterPro" id="IPR007934">
    <property type="entry name" value="AbfB_ABD"/>
</dbReference>
<accession>G6FNK6</accession>
<dbReference type="SUPFAM" id="SSF110221">
    <property type="entry name" value="AbfB domain"/>
    <property type="match status" value="1"/>
</dbReference>
<dbReference type="GO" id="GO:0046373">
    <property type="term" value="P:L-arabinose metabolic process"/>
    <property type="evidence" value="ECO:0007669"/>
    <property type="project" value="InterPro"/>
</dbReference>
<gene>
    <name evidence="2" type="ORF">FJSC11DRAFT_0453</name>
</gene>
<protein>
    <submittedName>
        <fullName evidence="2">Alpha-L-arabinofuranosidase B</fullName>
    </submittedName>
</protein>
<proteinExistence type="predicted"/>